<organism evidence="2 3">
    <name type="scientific">Chthoniobacter flavus Ellin428</name>
    <dbReference type="NCBI Taxonomy" id="497964"/>
    <lineage>
        <taxon>Bacteria</taxon>
        <taxon>Pseudomonadati</taxon>
        <taxon>Verrucomicrobiota</taxon>
        <taxon>Spartobacteria</taxon>
        <taxon>Chthoniobacterales</taxon>
        <taxon>Chthoniobacteraceae</taxon>
        <taxon>Chthoniobacter</taxon>
    </lineage>
</organism>
<evidence type="ECO:0008006" key="4">
    <source>
        <dbReference type="Google" id="ProtNLM"/>
    </source>
</evidence>
<dbReference type="InParanoid" id="B4D2J3"/>
<comment type="caution">
    <text evidence="2">The sequence shown here is derived from an EMBL/GenBank/DDBJ whole genome shotgun (WGS) entry which is preliminary data.</text>
</comment>
<keyword evidence="3" id="KW-1185">Reference proteome</keyword>
<sequence length="1180" mass="126035" precursor="true">MLKFATLLAMSLLAVASLMAATPATFVDFNAANATINGGAYLTLPISYSNGTNTGRWNFDPSLTTPLVPATATTAQIFGGINVVSVGTLGSAPYARIHNNNPPGWPNAPKVFVMSNAGSSTNINNVNMVYLWKRGDFPGNQPSYSDTFDSSSTLSVHITDDSHITGGDAEETRFIILNGSTYYVSEAKAAATGTFTLTNFNNNSTAGFRWAPITLTGTNFDIPQSGLVYAAQTFGDVQAVGWIGRGSRNYTGLYAFDTFSATGLYCTPVMKLSMNLGGVSYYTTSHPFLDVFKYTSTWLTANSNTIYSGPWATALNGYGLTLDSNGWPTKLPFTQTLIPGPYSGTQTDPRPAYSSNAISSQQYVHSIVIAYESGRYRLRFRGTGSFSIHAINSDGTNAFTTYFGPTVPGSNNPAGTAITSLPLDTDGVTRYWDSPAITVNPATSAGSNIYFALYASDPNSTGDYLRNIEFLSPSAFTPGFGGDTVNRITAPFNPDFYATLHNFATLRMMDWGATNGSPIVNWADRTLPTSYTQSQVTGVALEYQIAIANLLNENIWVNVPHQATQDYVQNLALVLHNGSKADGTPYRPGVDPLSSLVWPGLNSNLKVYIEYSNETWNSGFSAQYNWCQSHGQALGFPAGKYGDYYASYQSANVWQWFYDEWGADATKRLVRVMGSQFSTGNATNRLSAFNAGILAPEARTQYPDALAVAPYFGGSVANSLVPTYVSTDGTVNTATTPQIIADARADVEGNILTTINGLKTIANTHGVNLNCYEGGQGLVATYANVNNTALTGDLEAANRDPSMGALYTEYLGELQAAGVAEFCNFDHIGGWSKYGSWGVIEYVNQPTHPKYDALVTYQTNFPNSDSNIPPLLDVTSTSGGAIVNVPEAVVDTTGAGSVVVPLSTAGSVDYDGTIVSTQWIINGVVQSTTANAISPSLPVGNNTITVSVTDNSGASASDTFQIAVRPKGSDTLIVQSSFAGAGNNVATPLTTPTPWTWTSTLASGLGYTGWTFIHSNSGIYARVSDANYPNAYRVSLMNPYPSTGTPNSATPELLSDAVTQKQYLTVTVTPPTGHSLDLRGAAIQWTLNPLNNSQSARQTALFVGVGGLPAQPAVSSAVYDSSTRYPTGLGSPTTFTYYVPITSAYSNITQPTEIRIYFYDNVYGFKEIQLVDFQLTGVVH</sequence>
<dbReference type="InterPro" id="IPR013783">
    <property type="entry name" value="Ig-like_fold"/>
</dbReference>
<evidence type="ECO:0000256" key="1">
    <source>
        <dbReference type="SAM" id="SignalP"/>
    </source>
</evidence>
<dbReference type="STRING" id="497964.CfE428DRAFT_3118"/>
<protein>
    <recommendedName>
        <fullName evidence="4">PKD/Chitinase domain-containing protein</fullName>
    </recommendedName>
</protein>
<dbReference type="EMBL" id="ABVL01000008">
    <property type="protein sequence ID" value="EDY19433.1"/>
    <property type="molecule type" value="Genomic_DNA"/>
</dbReference>
<feature type="chain" id="PRO_5002802679" description="PKD/Chitinase domain-containing protein" evidence="1">
    <location>
        <begin position="21"/>
        <end position="1180"/>
    </location>
</feature>
<feature type="signal peptide" evidence="1">
    <location>
        <begin position="1"/>
        <end position="20"/>
    </location>
</feature>
<evidence type="ECO:0000313" key="3">
    <source>
        <dbReference type="Proteomes" id="UP000005824"/>
    </source>
</evidence>
<dbReference type="AlphaFoldDB" id="B4D2J3"/>
<keyword evidence="1" id="KW-0732">Signal</keyword>
<dbReference type="RefSeq" id="WP_006980443.1">
    <property type="nucleotide sequence ID" value="NZ_ABVL01000008.1"/>
</dbReference>
<dbReference type="Proteomes" id="UP000005824">
    <property type="component" value="Unassembled WGS sequence"/>
</dbReference>
<evidence type="ECO:0000313" key="2">
    <source>
        <dbReference type="EMBL" id="EDY19433.1"/>
    </source>
</evidence>
<gene>
    <name evidence="2" type="ORF">CfE428DRAFT_3118</name>
</gene>
<accession>B4D2J3</accession>
<name>B4D2J3_9BACT</name>
<reference evidence="2 3" key="1">
    <citation type="journal article" date="2011" name="J. Bacteriol.">
        <title>Genome sequence of Chthoniobacter flavus Ellin428, an aerobic heterotrophic soil bacterium.</title>
        <authorList>
            <person name="Kant R."/>
            <person name="van Passel M.W."/>
            <person name="Palva A."/>
            <person name="Lucas S."/>
            <person name="Lapidus A."/>
            <person name="Glavina Del Rio T."/>
            <person name="Dalin E."/>
            <person name="Tice H."/>
            <person name="Bruce D."/>
            <person name="Goodwin L."/>
            <person name="Pitluck S."/>
            <person name="Larimer F.W."/>
            <person name="Land M.L."/>
            <person name="Hauser L."/>
            <person name="Sangwan P."/>
            <person name="de Vos W.M."/>
            <person name="Janssen P.H."/>
            <person name="Smidt H."/>
        </authorList>
    </citation>
    <scope>NUCLEOTIDE SEQUENCE [LARGE SCALE GENOMIC DNA]</scope>
    <source>
        <strain evidence="2 3">Ellin428</strain>
    </source>
</reference>
<proteinExistence type="predicted"/>
<dbReference type="eggNOG" id="COG1028">
    <property type="taxonomic scope" value="Bacteria"/>
</dbReference>
<dbReference type="Gene3D" id="2.60.40.10">
    <property type="entry name" value="Immunoglobulins"/>
    <property type="match status" value="1"/>
</dbReference>